<feature type="modified residue" description="4-aspartylphosphate" evidence="2">
    <location>
        <position position="62"/>
    </location>
</feature>
<dbReference type="InterPro" id="IPR001789">
    <property type="entry name" value="Sig_transdc_resp-reg_receiver"/>
</dbReference>
<dbReference type="PANTHER" id="PTHR44591">
    <property type="entry name" value="STRESS RESPONSE REGULATOR PROTEIN 1"/>
    <property type="match status" value="1"/>
</dbReference>
<keyword evidence="5" id="KW-1185">Reference proteome</keyword>
<dbReference type="InterPro" id="IPR011006">
    <property type="entry name" value="CheY-like_superfamily"/>
</dbReference>
<feature type="domain" description="Response regulatory" evidence="3">
    <location>
        <begin position="13"/>
        <end position="128"/>
    </location>
</feature>
<keyword evidence="1 2" id="KW-0597">Phosphoprotein</keyword>
<dbReference type="Pfam" id="PF00072">
    <property type="entry name" value="Response_reg"/>
    <property type="match status" value="1"/>
</dbReference>
<sequence length="128" mass="13931">MLSAQKEAAVIRKILIADDSNTERLNLLHILEAAGFQVITAQSGNEAKALAETELPDLIMLDIIMDDGDGYQACRALKRNAATQHIPVVMVSSKSNPVDQQWAAKLGATAYIVKPYKEEDVLQQIAAL</sequence>
<dbReference type="PANTHER" id="PTHR44591:SF20">
    <property type="entry name" value="PROTEIN PILH"/>
    <property type="match status" value="1"/>
</dbReference>
<evidence type="ECO:0000256" key="1">
    <source>
        <dbReference type="ARBA" id="ARBA00022553"/>
    </source>
</evidence>
<dbReference type="GO" id="GO:0000160">
    <property type="term" value="P:phosphorelay signal transduction system"/>
    <property type="evidence" value="ECO:0007669"/>
    <property type="project" value="InterPro"/>
</dbReference>
<dbReference type="Gene3D" id="3.40.50.2300">
    <property type="match status" value="1"/>
</dbReference>
<evidence type="ECO:0000256" key="2">
    <source>
        <dbReference type="PROSITE-ProRule" id="PRU00169"/>
    </source>
</evidence>
<dbReference type="InterPro" id="IPR050595">
    <property type="entry name" value="Bact_response_regulator"/>
</dbReference>
<dbReference type="Proteomes" id="UP000672009">
    <property type="component" value="Chromosome"/>
</dbReference>
<evidence type="ECO:0000259" key="3">
    <source>
        <dbReference type="PROSITE" id="PS50110"/>
    </source>
</evidence>
<dbReference type="PROSITE" id="PS50110">
    <property type="entry name" value="RESPONSE_REGULATORY"/>
    <property type="match status" value="1"/>
</dbReference>
<dbReference type="SUPFAM" id="SSF52172">
    <property type="entry name" value="CheY-like"/>
    <property type="match status" value="1"/>
</dbReference>
<dbReference type="RefSeq" id="WP_210218022.1">
    <property type="nucleotide sequence ID" value="NZ_CP072793.1"/>
</dbReference>
<gene>
    <name evidence="4" type="ORF">J9260_12180</name>
</gene>
<protein>
    <submittedName>
        <fullName evidence="4">Response regulator</fullName>
    </submittedName>
</protein>
<name>A0A975IG78_9GAMM</name>
<dbReference type="KEGG" id="tun:J9260_12180"/>
<proteinExistence type="predicted"/>
<evidence type="ECO:0000313" key="5">
    <source>
        <dbReference type="Proteomes" id="UP000672009"/>
    </source>
</evidence>
<accession>A0A975IG78</accession>
<reference evidence="4" key="1">
    <citation type="submission" date="2021-04" db="EMBL/GenBank/DDBJ databases">
        <title>Genomics, taxonomy and metabolism of representatives of sulfur bacteria of the genus Thiothrix: Thiothrix fructosivorans QT, Thiothrix unzii A1T and three new species, Thiothrix subterranea sp. nov., Thiothrix litoralis sp. nov. and 'Candidatus Thiothrix anitrata' sp. nov.</title>
        <authorList>
            <person name="Ravin N.V."/>
            <person name="Smolyakov D."/>
            <person name="Rudenko T.S."/>
            <person name="Mardanov A.V."/>
            <person name="Beletsky A.V."/>
            <person name="Markov N.D."/>
            <person name="Fomenkov A.I."/>
            <person name="Roberts R.J."/>
            <person name="Karnachuk O.V."/>
            <person name="Novikov A."/>
            <person name="Grabovich M.Y."/>
        </authorList>
    </citation>
    <scope>NUCLEOTIDE SEQUENCE</scope>
    <source>
        <strain evidence="4">A1</strain>
    </source>
</reference>
<dbReference type="AlphaFoldDB" id="A0A975IG78"/>
<dbReference type="SMART" id="SM00448">
    <property type="entry name" value="REC"/>
    <property type="match status" value="1"/>
</dbReference>
<dbReference type="EMBL" id="CP072793">
    <property type="protein sequence ID" value="QTR52477.1"/>
    <property type="molecule type" value="Genomic_DNA"/>
</dbReference>
<organism evidence="4 5">
    <name type="scientific">Thiothrix unzii</name>
    <dbReference type="NCBI Taxonomy" id="111769"/>
    <lineage>
        <taxon>Bacteria</taxon>
        <taxon>Pseudomonadati</taxon>
        <taxon>Pseudomonadota</taxon>
        <taxon>Gammaproteobacteria</taxon>
        <taxon>Thiotrichales</taxon>
        <taxon>Thiotrichaceae</taxon>
        <taxon>Thiothrix</taxon>
    </lineage>
</organism>
<evidence type="ECO:0000313" key="4">
    <source>
        <dbReference type="EMBL" id="QTR52477.1"/>
    </source>
</evidence>